<sequence length="327" mass="37014">MAVDFVQFQFTEQSRIEVPMKPLSQLSKPNFLHLRLFDQSFHIYSRIRHSAGYLASDDYTFMSMVRTSAQLLAHGTGSSAHGAVVKYGFEHEPHVQNGLIYINIINYRFDPSEKWLVLIGIAPGSLQKPQLIKGNMQLFSVEKHHSQALETQAASFATCKVLWNDQSCALIGFATISFNARRIVSKLHVIERGSNSGEPGFTEKQADLFFPPDFTDGFPVAMQISLLYRSLLVLLTGSSSLRKSFVTLFLLHVTFCNIRLFFFIEGLEEKIWNLHEERVSAVLERRTTKNDEMIETQAFIDDAMPIFTKNSSKKATIAAAVLLREPN</sequence>
<dbReference type="InterPro" id="IPR016025">
    <property type="entry name" value="Clathrin_H-chain_N"/>
</dbReference>
<evidence type="ECO:0000313" key="1">
    <source>
        <dbReference type="EMBL" id="CAN69708.1"/>
    </source>
</evidence>
<dbReference type="AlphaFoldDB" id="A5B512"/>
<gene>
    <name evidence="1" type="ORF">VITISV_033923</name>
</gene>
<dbReference type="PANTHER" id="PTHR10292:SF34">
    <property type="entry name" value="CLATHRIN HEAVY CHAIN 1-RELATED"/>
    <property type="match status" value="1"/>
</dbReference>
<dbReference type="GO" id="GO:0016192">
    <property type="term" value="P:vesicle-mediated transport"/>
    <property type="evidence" value="ECO:0007669"/>
    <property type="project" value="InterPro"/>
</dbReference>
<dbReference type="ExpressionAtlas" id="A5B512">
    <property type="expression patterns" value="baseline"/>
</dbReference>
<dbReference type="PANTHER" id="PTHR10292">
    <property type="entry name" value="CLATHRIN HEAVY CHAIN RELATED"/>
    <property type="match status" value="1"/>
</dbReference>
<dbReference type="GO" id="GO:0005198">
    <property type="term" value="F:structural molecule activity"/>
    <property type="evidence" value="ECO:0007669"/>
    <property type="project" value="InterPro"/>
</dbReference>
<dbReference type="EMBL" id="AM446865">
    <property type="protein sequence ID" value="CAN69708.1"/>
    <property type="molecule type" value="Genomic_DNA"/>
</dbReference>
<accession>A5B512</accession>
<dbReference type="SUPFAM" id="SSF50989">
    <property type="entry name" value="Clathrin heavy-chain terminal domain"/>
    <property type="match status" value="1"/>
</dbReference>
<organism evidence="1">
    <name type="scientific">Vitis vinifera</name>
    <name type="common">Grape</name>
    <dbReference type="NCBI Taxonomy" id="29760"/>
    <lineage>
        <taxon>Eukaryota</taxon>
        <taxon>Viridiplantae</taxon>
        <taxon>Streptophyta</taxon>
        <taxon>Embryophyta</taxon>
        <taxon>Tracheophyta</taxon>
        <taxon>Spermatophyta</taxon>
        <taxon>Magnoliopsida</taxon>
        <taxon>eudicotyledons</taxon>
        <taxon>Gunneridae</taxon>
        <taxon>Pentapetalae</taxon>
        <taxon>rosids</taxon>
        <taxon>Vitales</taxon>
        <taxon>Vitaceae</taxon>
        <taxon>Viteae</taxon>
        <taxon>Vitis</taxon>
    </lineage>
</organism>
<name>A5B512_VITVI</name>
<dbReference type="Gene3D" id="2.130.10.110">
    <property type="entry name" value="Clathrin heavy-chain terminal domain"/>
    <property type="match status" value="1"/>
</dbReference>
<protein>
    <submittedName>
        <fullName evidence="1">Uncharacterized protein</fullName>
    </submittedName>
</protein>
<dbReference type="GO" id="GO:0006886">
    <property type="term" value="P:intracellular protein transport"/>
    <property type="evidence" value="ECO:0007669"/>
    <property type="project" value="InterPro"/>
</dbReference>
<reference evidence="1" key="1">
    <citation type="journal article" date="2007" name="PLoS ONE">
        <title>The first genome sequence of an elite grapevine cultivar (Pinot noir Vitis vinifera L.): coping with a highly heterozygous genome.</title>
        <authorList>
            <person name="Velasco R."/>
            <person name="Zharkikh A."/>
            <person name="Troggio M."/>
            <person name="Cartwright D.A."/>
            <person name="Cestaro A."/>
            <person name="Pruss D."/>
            <person name="Pindo M."/>
            <person name="FitzGerald L.M."/>
            <person name="Vezzulli S."/>
            <person name="Reid J."/>
            <person name="Malacarne G."/>
            <person name="Iliev D."/>
            <person name="Coppola G."/>
            <person name="Wardell B."/>
            <person name="Micheletti D."/>
            <person name="Macalma T."/>
            <person name="Facci M."/>
            <person name="Mitchell J.T."/>
            <person name="Perazzolli M."/>
            <person name="Eldredge G."/>
            <person name="Gatto P."/>
            <person name="Oyzerski R."/>
            <person name="Moretto M."/>
            <person name="Gutin N."/>
            <person name="Stefanini M."/>
            <person name="Chen Y."/>
            <person name="Segala C."/>
            <person name="Davenport C."/>
            <person name="Dematte L."/>
            <person name="Mraz A."/>
            <person name="Battilana J."/>
            <person name="Stormo K."/>
            <person name="Costa F."/>
            <person name="Tao Q."/>
            <person name="Si-Ammour A."/>
            <person name="Harkins T."/>
            <person name="Lackey A."/>
            <person name="Perbost C."/>
            <person name="Taillon B."/>
            <person name="Stella A."/>
            <person name="Solovyev V."/>
            <person name="Fawcett J.A."/>
            <person name="Sterck L."/>
            <person name="Vandepoele K."/>
            <person name="Grando S.M."/>
            <person name="Toppo S."/>
            <person name="Moser C."/>
            <person name="Lanchbury J."/>
            <person name="Bogden R."/>
            <person name="Skolnick M."/>
            <person name="Sgaramella V."/>
            <person name="Bhatnagar S.K."/>
            <person name="Fontana P."/>
            <person name="Gutin A."/>
            <person name="Van de Peer Y."/>
            <person name="Salamini F."/>
            <person name="Viola R."/>
        </authorList>
    </citation>
    <scope>NUCLEOTIDE SEQUENCE</scope>
</reference>
<dbReference type="GO" id="GO:0030132">
    <property type="term" value="C:clathrin coat of coated pit"/>
    <property type="evidence" value="ECO:0007669"/>
    <property type="project" value="InterPro"/>
</dbReference>
<proteinExistence type="predicted"/>
<dbReference type="GO" id="GO:0030130">
    <property type="term" value="C:clathrin coat of trans-Golgi network vesicle"/>
    <property type="evidence" value="ECO:0007669"/>
    <property type="project" value="InterPro"/>
</dbReference>